<feature type="repeat" description="ANK" evidence="2">
    <location>
        <begin position="669"/>
        <end position="701"/>
    </location>
</feature>
<name>S7ZJL5_PENO1</name>
<dbReference type="Proteomes" id="UP000019376">
    <property type="component" value="Unassembled WGS sequence"/>
</dbReference>
<dbReference type="AlphaFoldDB" id="S7ZJL5"/>
<reference evidence="4 5" key="1">
    <citation type="journal article" date="2013" name="PLoS ONE">
        <title>Genomic and secretomic analyses reveal unique features of the lignocellulolytic enzyme system of Penicillium decumbens.</title>
        <authorList>
            <person name="Liu G."/>
            <person name="Zhang L."/>
            <person name="Wei X."/>
            <person name="Zou G."/>
            <person name="Qin Y."/>
            <person name="Ma L."/>
            <person name="Li J."/>
            <person name="Zheng H."/>
            <person name="Wang S."/>
            <person name="Wang C."/>
            <person name="Xun L."/>
            <person name="Zhao G.-P."/>
            <person name="Zhou Z."/>
            <person name="Qu Y."/>
        </authorList>
    </citation>
    <scope>NUCLEOTIDE SEQUENCE [LARGE SCALE GENOMIC DNA]</scope>
    <source>
        <strain evidence="5">114-2 / CGMCC 5302</strain>
    </source>
</reference>
<dbReference type="eggNOG" id="KOG4177">
    <property type="taxonomic scope" value="Eukaryota"/>
</dbReference>
<dbReference type="SMART" id="SM00248">
    <property type="entry name" value="ANK"/>
    <property type="match status" value="13"/>
</dbReference>
<keyword evidence="2" id="KW-0040">ANK repeat</keyword>
<dbReference type="InterPro" id="IPR056884">
    <property type="entry name" value="NPHP3-like_N"/>
</dbReference>
<dbReference type="HOGENOM" id="CLU_000288_34_23_1"/>
<dbReference type="PROSITE" id="PS50088">
    <property type="entry name" value="ANK_REPEAT"/>
    <property type="match status" value="9"/>
</dbReference>
<protein>
    <recommendedName>
        <fullName evidence="3">Nephrocystin 3-like N-terminal domain-containing protein</fullName>
    </recommendedName>
</protein>
<dbReference type="PRINTS" id="PR01415">
    <property type="entry name" value="ANKYRIN"/>
</dbReference>
<feature type="domain" description="Nephrocystin 3-like N-terminal" evidence="3">
    <location>
        <begin position="189"/>
        <end position="346"/>
    </location>
</feature>
<evidence type="ECO:0000256" key="1">
    <source>
        <dbReference type="ARBA" id="ARBA00022737"/>
    </source>
</evidence>
<dbReference type="OrthoDB" id="1577640at2759"/>
<accession>S7ZJL5</accession>
<dbReference type="Pfam" id="PF24883">
    <property type="entry name" value="NPHP3_N"/>
    <property type="match status" value="1"/>
</dbReference>
<dbReference type="Gene3D" id="3.40.50.300">
    <property type="entry name" value="P-loop containing nucleotide triphosphate hydrolases"/>
    <property type="match status" value="1"/>
</dbReference>
<feature type="repeat" description="ANK" evidence="2">
    <location>
        <begin position="1053"/>
        <end position="1079"/>
    </location>
</feature>
<feature type="repeat" description="ANK" evidence="2">
    <location>
        <begin position="869"/>
        <end position="904"/>
    </location>
</feature>
<dbReference type="PhylomeDB" id="S7ZJL5"/>
<feature type="repeat" description="ANK" evidence="2">
    <location>
        <begin position="1018"/>
        <end position="1052"/>
    </location>
</feature>
<dbReference type="STRING" id="933388.S7ZJL5"/>
<evidence type="ECO:0000313" key="5">
    <source>
        <dbReference type="Proteomes" id="UP000019376"/>
    </source>
</evidence>
<keyword evidence="5" id="KW-1185">Reference proteome</keyword>
<gene>
    <name evidence="4" type="ORF">PDE_05450</name>
</gene>
<keyword evidence="1" id="KW-0677">Repeat</keyword>
<organism evidence="4 5">
    <name type="scientific">Penicillium oxalicum (strain 114-2 / CGMCC 5302)</name>
    <name type="common">Penicillium decumbens</name>
    <dbReference type="NCBI Taxonomy" id="933388"/>
    <lineage>
        <taxon>Eukaryota</taxon>
        <taxon>Fungi</taxon>
        <taxon>Dikarya</taxon>
        <taxon>Ascomycota</taxon>
        <taxon>Pezizomycotina</taxon>
        <taxon>Eurotiomycetes</taxon>
        <taxon>Eurotiomycetidae</taxon>
        <taxon>Eurotiales</taxon>
        <taxon>Aspergillaceae</taxon>
        <taxon>Penicillium</taxon>
    </lineage>
</organism>
<feature type="repeat" description="ANK" evidence="2">
    <location>
        <begin position="702"/>
        <end position="734"/>
    </location>
</feature>
<evidence type="ECO:0000313" key="4">
    <source>
        <dbReference type="EMBL" id="EPS30499.1"/>
    </source>
</evidence>
<proteinExistence type="predicted"/>
<dbReference type="SUPFAM" id="SSF48403">
    <property type="entry name" value="Ankyrin repeat"/>
    <property type="match status" value="2"/>
</dbReference>
<feature type="repeat" description="ANK" evidence="2">
    <location>
        <begin position="905"/>
        <end position="937"/>
    </location>
</feature>
<feature type="repeat" description="ANK" evidence="2">
    <location>
        <begin position="803"/>
        <end position="835"/>
    </location>
</feature>
<dbReference type="InterPro" id="IPR036770">
    <property type="entry name" value="Ankyrin_rpt-contain_sf"/>
</dbReference>
<dbReference type="EMBL" id="KB644412">
    <property type="protein sequence ID" value="EPS30499.1"/>
    <property type="molecule type" value="Genomic_DNA"/>
</dbReference>
<dbReference type="InterPro" id="IPR027417">
    <property type="entry name" value="P-loop_NTPase"/>
</dbReference>
<evidence type="ECO:0000259" key="3">
    <source>
        <dbReference type="Pfam" id="PF24883"/>
    </source>
</evidence>
<sequence length="1182" mass="131345">MATGPVIRGRLTRISRSIRTLIRCIGGSKEALDVSNRALLLLCELQDLLCRLQDQLIYAEEKWISDSARLSTLDEVLSSLESTIETLNRYFQPGGVTARFFRKRLLETTFVSRLEEFKTMILLSMQPESKEKSHVEHKLRAKFRQYQELDSDSSEAITPKFQDYDHVSNQSTGKMASRLAELCRQRQKGTCQWILNEETFDGWLFGSYRTLYCAGPAGAGKTFLASTVIENLQNVFTSAEVAVVYFFGQDGIDETSTVDFLETILAQLVSRKGHPSHTTTTLFKTESFQNSRASAKGLQDAIRAEANRFSRVFFVIDDIERLSEADRNLNRLQKLPDHCQLLVTTREAKIDTNDPCISVHATREDLESYVTERLERDQGLRQVLKEYPPDLRIAIVQQVVKKAHGLFLLAHLHMDLLSRCTDGNLLQRSLFHLPESLNDAYGEKMTRIVSENPYASRCLFWTLYARRPLTVAELNFAASFEPLLHKATKDSSSLAQNPLFQAAGLLRIDELTETVHLVHRTAEEYLGGPAARVFFPIAKTHIAETCLTLITSDEVVDECYMTRGMPSAASQNPLLNYAITYWGDHAREISEDEQTTQVLIRAFLNKLCWRRPPLDSSYVAAADIPKRLGLGGYFIDWSGLHVLAYFGILGKARRLIEQGVDINENDNELGITPLHCAVHRGHEQMLDLLIEHNADLDAKSREGDTALHIAAEQGHRKLIKTLLNRRVNSRIANLQGATALQSAIGTSCDEAVVPLMVRSRFDLDFQNTVTGNTALHLAVELRRPRILSFFIEKGANLNILNREGLTPLQLACRMDNCEAIALLLERNAHLETRSSSGDTALHHAAREGHWIAFELLLGAGADINAWNSEGNSLLHELSQKGTQISLSVVSHLLEGGANIEACNSQGYTALQRAAISGNKAMFFHLLDRGADVGADTAKGETLLHIIAPSKKEHLDILAAVLELGLNPNAMTCSGFTPIHNVITHHLEILHVPLENVILFISMMLSHGADIDAQLLSHKSETALHLAVASKTPQELLVAFLVKSGAALDIKTIDGQSPVQTAVASGSRRILALLLDVGADSIMQVQPLSFSTHKLRSYHEGSGSLILEKQETTIPVSNYQKTTKYYSTLSRKRDSISTEIDEIEHGSDTDEIGGSTLVGENASVWSSRSSTMSMDFPTIISSR</sequence>
<dbReference type="PANTHER" id="PTHR46224">
    <property type="entry name" value="ANKYRIN REPEAT FAMILY PROTEIN"/>
    <property type="match status" value="1"/>
</dbReference>
<dbReference type="PANTHER" id="PTHR46224:SF64">
    <property type="entry name" value="IQ MOTIF AND ANKYRIN REPEAT DOMAIN-CONTAINING PROTEIN 1"/>
    <property type="match status" value="1"/>
</dbReference>
<dbReference type="SUPFAM" id="SSF52540">
    <property type="entry name" value="P-loop containing nucleoside triphosphate hydrolases"/>
    <property type="match status" value="1"/>
</dbReference>
<dbReference type="PROSITE" id="PS50297">
    <property type="entry name" value="ANK_REP_REGION"/>
    <property type="match status" value="7"/>
</dbReference>
<feature type="repeat" description="ANK" evidence="2">
    <location>
        <begin position="770"/>
        <end position="802"/>
    </location>
</feature>
<feature type="repeat" description="ANK" evidence="2">
    <location>
        <begin position="836"/>
        <end position="868"/>
    </location>
</feature>
<evidence type="ECO:0000256" key="2">
    <source>
        <dbReference type="PROSITE-ProRule" id="PRU00023"/>
    </source>
</evidence>
<dbReference type="InterPro" id="IPR051616">
    <property type="entry name" value="Cul2-RING_E3_ligase_SR"/>
</dbReference>
<dbReference type="InterPro" id="IPR002110">
    <property type="entry name" value="Ankyrin_rpt"/>
</dbReference>
<dbReference type="Pfam" id="PF12796">
    <property type="entry name" value="Ank_2"/>
    <property type="match status" value="2"/>
</dbReference>
<dbReference type="Gene3D" id="1.25.40.20">
    <property type="entry name" value="Ankyrin repeat-containing domain"/>
    <property type="match status" value="3"/>
</dbReference>